<dbReference type="EMBL" id="UPPP01000104">
    <property type="protein sequence ID" value="VBB08932.1"/>
    <property type="molecule type" value="Genomic_DNA"/>
</dbReference>
<keyword evidence="7" id="KW-0472">Membrane</keyword>
<dbReference type="InterPro" id="IPR035968">
    <property type="entry name" value="ATP_synth_F1_ATPase_gsu"/>
</dbReference>
<keyword evidence="4" id="KW-0813">Transport</keyword>
<accession>A0A498RFS3</accession>
<keyword evidence="11" id="KW-1185">Reference proteome</keyword>
<evidence type="ECO:0000256" key="1">
    <source>
        <dbReference type="ARBA" id="ARBA00003456"/>
    </source>
</evidence>
<evidence type="ECO:0000256" key="6">
    <source>
        <dbReference type="ARBA" id="ARBA00023065"/>
    </source>
</evidence>
<comment type="function">
    <text evidence="1">Produces ATP from ADP in the presence of a proton gradient across the membrane. The gamma chain is believed to be important in regulating ATPase activity and the flow of protons through the CF(0) complex.</text>
</comment>
<dbReference type="Proteomes" id="UP000277811">
    <property type="component" value="Unassembled WGS sequence"/>
</dbReference>
<evidence type="ECO:0000313" key="10">
    <source>
        <dbReference type="EMBL" id="VBB08932.1"/>
    </source>
</evidence>
<dbReference type="AlphaFoldDB" id="A0A498RFS3"/>
<organism evidence="10 11">
    <name type="scientific">Lucifera butyrica</name>
    <dbReference type="NCBI Taxonomy" id="1351585"/>
    <lineage>
        <taxon>Bacteria</taxon>
        <taxon>Bacillati</taxon>
        <taxon>Bacillota</taxon>
        <taxon>Negativicutes</taxon>
        <taxon>Veillonellales</taxon>
        <taxon>Veillonellaceae</taxon>
        <taxon>Lucifera</taxon>
    </lineage>
</organism>
<keyword evidence="5" id="KW-0375">Hydrogen ion transport</keyword>
<comment type="subcellular location">
    <subcellularLocation>
        <location evidence="2">Membrane</location>
        <topology evidence="2">Peripheral membrane protein</topology>
    </subcellularLocation>
</comment>
<dbReference type="GO" id="GO:0046933">
    <property type="term" value="F:proton-transporting ATP synthase activity, rotational mechanism"/>
    <property type="evidence" value="ECO:0007669"/>
    <property type="project" value="InterPro"/>
</dbReference>
<protein>
    <submittedName>
        <fullName evidence="10">Atpase f1 complex gamma subunit</fullName>
    </submittedName>
</protein>
<dbReference type="GO" id="GO:0045259">
    <property type="term" value="C:proton-transporting ATP synthase complex"/>
    <property type="evidence" value="ECO:0007669"/>
    <property type="project" value="UniProtKB-KW"/>
</dbReference>
<feature type="non-terminal residue" evidence="10">
    <location>
        <position position="72"/>
    </location>
</feature>
<sequence length="72" mass="7734">MVAAARLRRAQEKANASRPYTEKIRQVLKHVAAGAGDAVHPLLVVRDVNKTGYLVLSSDKGLAGAYASNLFK</sequence>
<comment type="similarity">
    <text evidence="3">Belongs to the ATPase gamma chain family.</text>
</comment>
<dbReference type="Pfam" id="PF00231">
    <property type="entry name" value="ATP-synt"/>
    <property type="match status" value="1"/>
</dbReference>
<evidence type="ECO:0000313" key="11">
    <source>
        <dbReference type="Proteomes" id="UP000277811"/>
    </source>
</evidence>
<name>A0A498RFS3_9FIRM</name>
<reference evidence="10 11" key="1">
    <citation type="submission" date="2018-06" db="EMBL/GenBank/DDBJ databases">
        <authorList>
            <person name="Strepis N."/>
        </authorList>
    </citation>
    <scope>NUCLEOTIDE SEQUENCE [LARGE SCALE GENOMIC DNA]</scope>
    <source>
        <strain evidence="10">LUCI</strain>
    </source>
</reference>
<keyword evidence="9" id="KW-0066">ATP synthesis</keyword>
<dbReference type="Gene3D" id="3.40.1380.10">
    <property type="match status" value="1"/>
</dbReference>
<evidence type="ECO:0000256" key="9">
    <source>
        <dbReference type="ARBA" id="ARBA00023310"/>
    </source>
</evidence>
<dbReference type="InterPro" id="IPR000131">
    <property type="entry name" value="ATP_synth_F1_gsu"/>
</dbReference>
<keyword evidence="6" id="KW-0406">Ion transport</keyword>
<evidence type="ECO:0000256" key="4">
    <source>
        <dbReference type="ARBA" id="ARBA00022448"/>
    </source>
</evidence>
<dbReference type="Gene3D" id="1.10.287.80">
    <property type="entry name" value="ATP synthase, gamma subunit, helix hairpin domain"/>
    <property type="match status" value="1"/>
</dbReference>
<gene>
    <name evidence="10" type="ORF">LUCI_4215</name>
</gene>
<evidence type="ECO:0000256" key="3">
    <source>
        <dbReference type="ARBA" id="ARBA00007681"/>
    </source>
</evidence>
<evidence type="ECO:0000256" key="7">
    <source>
        <dbReference type="ARBA" id="ARBA00023136"/>
    </source>
</evidence>
<evidence type="ECO:0000256" key="2">
    <source>
        <dbReference type="ARBA" id="ARBA00004170"/>
    </source>
</evidence>
<dbReference type="SUPFAM" id="SSF52943">
    <property type="entry name" value="ATP synthase (F1-ATPase), gamma subunit"/>
    <property type="match status" value="1"/>
</dbReference>
<evidence type="ECO:0000256" key="8">
    <source>
        <dbReference type="ARBA" id="ARBA00023196"/>
    </source>
</evidence>
<keyword evidence="8" id="KW-0139">CF(1)</keyword>
<proteinExistence type="inferred from homology"/>
<evidence type="ECO:0000256" key="5">
    <source>
        <dbReference type="ARBA" id="ARBA00022781"/>
    </source>
</evidence>